<name>A0A1E4U058_PACTA</name>
<dbReference type="GO" id="GO:0019774">
    <property type="term" value="C:proteasome core complex, beta-subunit complex"/>
    <property type="evidence" value="ECO:0007669"/>
    <property type="project" value="UniProtKB-UniRule"/>
</dbReference>
<evidence type="ECO:0000313" key="6">
    <source>
        <dbReference type="Proteomes" id="UP000094236"/>
    </source>
</evidence>
<evidence type="ECO:0000313" key="5">
    <source>
        <dbReference type="EMBL" id="ODV97403.1"/>
    </source>
</evidence>
<dbReference type="AlphaFoldDB" id="A0A1E4U058"/>
<organism evidence="5 6">
    <name type="scientific">Pachysolen tannophilus NRRL Y-2460</name>
    <dbReference type="NCBI Taxonomy" id="669874"/>
    <lineage>
        <taxon>Eukaryota</taxon>
        <taxon>Fungi</taxon>
        <taxon>Dikarya</taxon>
        <taxon>Ascomycota</taxon>
        <taxon>Saccharomycotina</taxon>
        <taxon>Pichiomycetes</taxon>
        <taxon>Pachysolenaceae</taxon>
        <taxon>Pachysolen</taxon>
    </lineage>
</organism>
<accession>A0A1E4U058</accession>
<comment type="subcellular location">
    <subcellularLocation>
        <location evidence="4">Cytoplasm</location>
    </subcellularLocation>
    <subcellularLocation>
        <location evidence="4">Nucleus</location>
    </subcellularLocation>
</comment>
<dbReference type="SUPFAM" id="SSF56235">
    <property type="entry name" value="N-terminal nucleophile aminohydrolases (Ntn hydrolases)"/>
    <property type="match status" value="1"/>
</dbReference>
<dbReference type="GO" id="GO:0043161">
    <property type="term" value="P:proteasome-mediated ubiquitin-dependent protein catabolic process"/>
    <property type="evidence" value="ECO:0007669"/>
    <property type="project" value="EnsemblFungi"/>
</dbReference>
<dbReference type="GO" id="GO:0043248">
    <property type="term" value="P:proteasome assembly"/>
    <property type="evidence" value="ECO:0007669"/>
    <property type="project" value="EnsemblFungi"/>
</dbReference>
<keyword evidence="6" id="KW-1185">Reference proteome</keyword>
<dbReference type="PANTHER" id="PTHR32194:SF6">
    <property type="entry name" value="PROTEASOME SUBUNIT BETA"/>
    <property type="match status" value="1"/>
</dbReference>
<dbReference type="PIRSF" id="PIRSF001213">
    <property type="entry name" value="Psome_endopept_beta"/>
    <property type="match status" value="1"/>
</dbReference>
<dbReference type="STRING" id="669874.A0A1E4U058"/>
<dbReference type="Pfam" id="PF00227">
    <property type="entry name" value="Proteasome"/>
    <property type="match status" value="1"/>
</dbReference>
<dbReference type="EMBL" id="KV454012">
    <property type="protein sequence ID" value="ODV97403.1"/>
    <property type="molecule type" value="Genomic_DNA"/>
</dbReference>
<protein>
    <recommendedName>
        <fullName evidence="4">Proteasome subunit beta</fullName>
    </recommendedName>
</protein>
<comment type="function">
    <text evidence="4">Non-catalytic component of the proteasome.</text>
</comment>
<dbReference type="FunFam" id="3.60.20.10:FF:000014">
    <property type="entry name" value="Proteasome subunit beta type-7"/>
    <property type="match status" value="1"/>
</dbReference>
<evidence type="ECO:0000256" key="2">
    <source>
        <dbReference type="ARBA" id="ARBA00022942"/>
    </source>
</evidence>
<evidence type="ECO:0000256" key="3">
    <source>
        <dbReference type="ARBA" id="ARBA00023242"/>
    </source>
</evidence>
<dbReference type="GO" id="GO:0010499">
    <property type="term" value="P:proteasomal ubiquitin-independent protein catabolic process"/>
    <property type="evidence" value="ECO:0007669"/>
    <property type="project" value="EnsemblFungi"/>
</dbReference>
<comment type="similarity">
    <text evidence="4">Belongs to the peptidase T1B family.</text>
</comment>
<proteinExistence type="inferred from homology"/>
<dbReference type="OrthoDB" id="10248542at2759"/>
<keyword evidence="2 4" id="KW-0647">Proteasome</keyword>
<dbReference type="InterPro" id="IPR016050">
    <property type="entry name" value="Proteasome_bsu_CS"/>
</dbReference>
<dbReference type="PROSITE" id="PS00854">
    <property type="entry name" value="PROTEASOME_BETA_1"/>
    <property type="match status" value="1"/>
</dbReference>
<dbReference type="InterPro" id="IPR016295">
    <property type="entry name" value="Proteasome_beta4"/>
</dbReference>
<evidence type="ECO:0000256" key="4">
    <source>
        <dbReference type="PIRNR" id="PIRNR001213"/>
    </source>
</evidence>
<dbReference type="Proteomes" id="UP000094236">
    <property type="component" value="Unassembled WGS sequence"/>
</dbReference>
<gene>
    <name evidence="5" type="ORF">PACTADRAFT_38938</name>
</gene>
<dbReference type="InterPro" id="IPR001353">
    <property type="entry name" value="Proteasome_sua/b"/>
</dbReference>
<dbReference type="InterPro" id="IPR023333">
    <property type="entry name" value="Proteasome_suB-type"/>
</dbReference>
<keyword evidence="3 4" id="KW-0539">Nucleus</keyword>
<dbReference type="GO" id="GO:0005634">
    <property type="term" value="C:nucleus"/>
    <property type="evidence" value="ECO:0007669"/>
    <property type="project" value="UniProtKB-SubCell"/>
</dbReference>
<keyword evidence="1 4" id="KW-0963">Cytoplasm</keyword>
<dbReference type="PANTHER" id="PTHR32194">
    <property type="entry name" value="METALLOPROTEASE TLDD"/>
    <property type="match status" value="1"/>
</dbReference>
<dbReference type="CDD" id="cd03760">
    <property type="entry name" value="proteasome_beta_type_4"/>
    <property type="match status" value="1"/>
</dbReference>
<reference evidence="6" key="1">
    <citation type="submission" date="2016-05" db="EMBL/GenBank/DDBJ databases">
        <title>Comparative genomics of biotechnologically important yeasts.</title>
        <authorList>
            <consortium name="DOE Joint Genome Institute"/>
            <person name="Riley R."/>
            <person name="Haridas S."/>
            <person name="Wolfe K.H."/>
            <person name="Lopes M.R."/>
            <person name="Hittinger C.T."/>
            <person name="Goker M."/>
            <person name="Salamov A."/>
            <person name="Wisecaver J."/>
            <person name="Long T.M."/>
            <person name="Aerts A.L."/>
            <person name="Barry K."/>
            <person name="Choi C."/>
            <person name="Clum A."/>
            <person name="Coughlan A.Y."/>
            <person name="Deshpande S."/>
            <person name="Douglass A.P."/>
            <person name="Hanson S.J."/>
            <person name="Klenk H.-P."/>
            <person name="Labutti K."/>
            <person name="Lapidus A."/>
            <person name="Lindquist E."/>
            <person name="Lipzen A."/>
            <person name="Meier-Kolthoff J.P."/>
            <person name="Ohm R.A."/>
            <person name="Otillar R.P."/>
            <person name="Pangilinan J."/>
            <person name="Peng Y."/>
            <person name="Rokas A."/>
            <person name="Rosa C.A."/>
            <person name="Scheuner C."/>
            <person name="Sibirny A.A."/>
            <person name="Slot J.C."/>
            <person name="Stielow J.B."/>
            <person name="Sun H."/>
            <person name="Kurtzman C.P."/>
            <person name="Blackwell M."/>
            <person name="Grigoriev I.V."/>
            <person name="Jeffries T.W."/>
        </authorList>
    </citation>
    <scope>NUCLEOTIDE SEQUENCE [LARGE SCALE GENOMIC DNA]</scope>
    <source>
        <strain evidence="6">NRRL Y-2460</strain>
    </source>
</reference>
<dbReference type="PROSITE" id="PS51476">
    <property type="entry name" value="PROTEASOME_BETA_2"/>
    <property type="match status" value="1"/>
</dbReference>
<dbReference type="Gene3D" id="3.60.20.10">
    <property type="entry name" value="Glutamine Phosphoribosylpyrophosphate, subunit 1, domain 1"/>
    <property type="match status" value="1"/>
</dbReference>
<sequence length="264" mass="29649">MNHDPFAWGRPLNETYGEYNYNIANASSVTSHRNPKMATQQPIVTGSSVLAIKFKDGVIMAADNLASYGSLARFDNVERLLQVGKDTIVGCSGDISDFQKIERLLDDLEIEDGYDIENYELKANHIHEYLSRVFYNRRSKMDPLWNSCLVGGFDADSGEPFLKYVDLLGVTYGADSLATGFGSHLAIPLLRKKLDSDDAVKNLTEEEGIKLISECMKVLYYRDARSLDKYSLAIIKKDDVKLIKGLRCEDMSWRFASGIRGYGN</sequence>
<dbReference type="InterPro" id="IPR029055">
    <property type="entry name" value="Ntn_hydrolases_N"/>
</dbReference>
<dbReference type="GO" id="GO:0034515">
    <property type="term" value="C:proteasome storage granule"/>
    <property type="evidence" value="ECO:0007669"/>
    <property type="project" value="EnsemblFungi"/>
</dbReference>
<evidence type="ECO:0000256" key="1">
    <source>
        <dbReference type="ARBA" id="ARBA00022490"/>
    </source>
</evidence>